<dbReference type="EMBL" id="KN881953">
    <property type="protein sequence ID" value="KIY47267.1"/>
    <property type="molecule type" value="Genomic_DNA"/>
</dbReference>
<evidence type="ECO:0000256" key="3">
    <source>
        <dbReference type="ARBA" id="ARBA00023110"/>
    </source>
</evidence>
<feature type="chain" id="PRO_5002316027" description="peptidylprolyl isomerase" evidence="6">
    <location>
        <begin position="21"/>
        <end position="136"/>
    </location>
</feature>
<dbReference type="PROSITE" id="PS50059">
    <property type="entry name" value="FKBP_PPIASE"/>
    <property type="match status" value="1"/>
</dbReference>
<dbReference type="GO" id="GO:0005783">
    <property type="term" value="C:endoplasmic reticulum"/>
    <property type="evidence" value="ECO:0007669"/>
    <property type="project" value="TreeGrafter"/>
</dbReference>
<feature type="domain" description="PPIase FKBP-type" evidence="7">
    <location>
        <begin position="51"/>
        <end position="136"/>
    </location>
</feature>
<dbReference type="Gene3D" id="3.10.50.40">
    <property type="match status" value="1"/>
</dbReference>
<dbReference type="PANTHER" id="PTHR45779">
    <property type="entry name" value="PEPTIDYLPROLYL ISOMERASE"/>
    <property type="match status" value="1"/>
</dbReference>
<dbReference type="GO" id="GO:0003755">
    <property type="term" value="F:peptidyl-prolyl cis-trans isomerase activity"/>
    <property type="evidence" value="ECO:0007669"/>
    <property type="project" value="UniProtKB-KW"/>
</dbReference>
<dbReference type="EC" id="5.2.1.8" evidence="2 5"/>
<evidence type="ECO:0000313" key="8">
    <source>
        <dbReference type="EMBL" id="KIY47267.1"/>
    </source>
</evidence>
<evidence type="ECO:0000259" key="7">
    <source>
        <dbReference type="PROSITE" id="PS50059"/>
    </source>
</evidence>
<dbReference type="InterPro" id="IPR001179">
    <property type="entry name" value="PPIase_FKBP_dom"/>
</dbReference>
<evidence type="ECO:0000256" key="4">
    <source>
        <dbReference type="ARBA" id="ARBA00023235"/>
    </source>
</evidence>
<evidence type="ECO:0000256" key="6">
    <source>
        <dbReference type="SAM" id="SignalP"/>
    </source>
</evidence>
<comment type="catalytic activity">
    <reaction evidence="1 5">
        <text>[protein]-peptidylproline (omega=180) = [protein]-peptidylproline (omega=0)</text>
        <dbReference type="Rhea" id="RHEA:16237"/>
        <dbReference type="Rhea" id="RHEA-COMP:10747"/>
        <dbReference type="Rhea" id="RHEA-COMP:10748"/>
        <dbReference type="ChEBI" id="CHEBI:83833"/>
        <dbReference type="ChEBI" id="CHEBI:83834"/>
        <dbReference type="EC" id="5.2.1.8"/>
    </reaction>
</comment>
<name>A0A0D7A8C3_9AGAR</name>
<dbReference type="OrthoDB" id="1902587at2759"/>
<protein>
    <recommendedName>
        <fullName evidence="2 5">peptidylprolyl isomerase</fullName>
        <ecNumber evidence="2 5">5.2.1.8</ecNumber>
    </recommendedName>
</protein>
<dbReference type="Proteomes" id="UP000054144">
    <property type="component" value="Unassembled WGS sequence"/>
</dbReference>
<dbReference type="FunFam" id="3.10.50.40:FF:000006">
    <property type="entry name" value="Peptidyl-prolyl cis-trans isomerase"/>
    <property type="match status" value="1"/>
</dbReference>
<feature type="non-terminal residue" evidence="8">
    <location>
        <position position="136"/>
    </location>
</feature>
<dbReference type="InterPro" id="IPR046357">
    <property type="entry name" value="PPIase_dom_sf"/>
</dbReference>
<evidence type="ECO:0000256" key="5">
    <source>
        <dbReference type="PROSITE-ProRule" id="PRU00277"/>
    </source>
</evidence>
<organism evidence="8 9">
    <name type="scientific">Fistulina hepatica ATCC 64428</name>
    <dbReference type="NCBI Taxonomy" id="1128425"/>
    <lineage>
        <taxon>Eukaryota</taxon>
        <taxon>Fungi</taxon>
        <taxon>Dikarya</taxon>
        <taxon>Basidiomycota</taxon>
        <taxon>Agaricomycotina</taxon>
        <taxon>Agaricomycetes</taxon>
        <taxon>Agaricomycetidae</taxon>
        <taxon>Agaricales</taxon>
        <taxon>Fistulinaceae</taxon>
        <taxon>Fistulina</taxon>
    </lineage>
</organism>
<keyword evidence="9" id="KW-1185">Reference proteome</keyword>
<gene>
    <name evidence="8" type="ORF">FISHEDRAFT_27622</name>
</gene>
<dbReference type="SUPFAM" id="SSF54534">
    <property type="entry name" value="FKBP-like"/>
    <property type="match status" value="1"/>
</dbReference>
<dbReference type="InterPro" id="IPR044609">
    <property type="entry name" value="FKBP2/11"/>
</dbReference>
<accession>A0A0D7A8C3</accession>
<dbReference type="PANTHER" id="PTHR45779:SF7">
    <property type="entry name" value="PEPTIDYLPROLYL ISOMERASE"/>
    <property type="match status" value="1"/>
</dbReference>
<keyword evidence="3 5" id="KW-0697">Rotamase</keyword>
<sequence>MKFIYAVFVFALTLAAAVVAQDVETDYVAPTELEAVTTYKPDDCAVTAQNGDNLKVYYSGRLHSNGKKFDSSIILFFIVGAGRVIKGWDEGLVGMCVKEKRTLTIPAAKAYGSRGAGGAIPPDSALVFDVELASLE</sequence>
<dbReference type="AlphaFoldDB" id="A0A0D7A8C3"/>
<keyword evidence="6" id="KW-0732">Signal</keyword>
<evidence type="ECO:0000313" key="9">
    <source>
        <dbReference type="Proteomes" id="UP000054144"/>
    </source>
</evidence>
<reference evidence="8 9" key="1">
    <citation type="journal article" date="2015" name="Fungal Genet. Biol.">
        <title>Evolution of novel wood decay mechanisms in Agaricales revealed by the genome sequences of Fistulina hepatica and Cylindrobasidium torrendii.</title>
        <authorList>
            <person name="Floudas D."/>
            <person name="Held B.W."/>
            <person name="Riley R."/>
            <person name="Nagy L.G."/>
            <person name="Koehler G."/>
            <person name="Ransdell A.S."/>
            <person name="Younus H."/>
            <person name="Chow J."/>
            <person name="Chiniquy J."/>
            <person name="Lipzen A."/>
            <person name="Tritt A."/>
            <person name="Sun H."/>
            <person name="Haridas S."/>
            <person name="LaButti K."/>
            <person name="Ohm R.A."/>
            <person name="Kues U."/>
            <person name="Blanchette R.A."/>
            <person name="Grigoriev I.V."/>
            <person name="Minto R.E."/>
            <person name="Hibbett D.S."/>
        </authorList>
    </citation>
    <scope>NUCLEOTIDE SEQUENCE [LARGE SCALE GENOMIC DNA]</scope>
    <source>
        <strain evidence="8 9">ATCC 64428</strain>
    </source>
</reference>
<dbReference type="Pfam" id="PF00254">
    <property type="entry name" value="FKBP_C"/>
    <property type="match status" value="1"/>
</dbReference>
<evidence type="ECO:0000256" key="1">
    <source>
        <dbReference type="ARBA" id="ARBA00000971"/>
    </source>
</evidence>
<keyword evidence="4 5" id="KW-0413">Isomerase</keyword>
<proteinExistence type="predicted"/>
<feature type="signal peptide" evidence="6">
    <location>
        <begin position="1"/>
        <end position="20"/>
    </location>
</feature>
<evidence type="ECO:0000256" key="2">
    <source>
        <dbReference type="ARBA" id="ARBA00013194"/>
    </source>
</evidence>